<gene>
    <name evidence="2" type="ORF">HCN08_15140</name>
</gene>
<dbReference type="EMBL" id="JAATEJ010000010">
    <property type="protein sequence ID" value="NJP44719.1"/>
    <property type="molecule type" value="Genomic_DNA"/>
</dbReference>
<evidence type="ECO:0000313" key="3">
    <source>
        <dbReference type="Proteomes" id="UP000734511"/>
    </source>
</evidence>
<accession>A0ABX0ZLI7</accession>
<name>A0ABX0ZLI7_9ACTN</name>
<dbReference type="InterPro" id="IPR053521">
    <property type="entry name" value="McjB-like"/>
</dbReference>
<comment type="caution">
    <text evidence="2">The sequence shown here is derived from an EMBL/GenBank/DDBJ whole genome shotgun (WGS) entry which is preliminary data.</text>
</comment>
<dbReference type="Proteomes" id="UP000734511">
    <property type="component" value="Unassembled WGS sequence"/>
</dbReference>
<reference evidence="2 3" key="1">
    <citation type="submission" date="2020-03" db="EMBL/GenBank/DDBJ databases">
        <title>WGS of actinomycetes isolated from Thailand.</title>
        <authorList>
            <person name="Thawai C."/>
        </authorList>
    </citation>
    <scope>NUCLEOTIDE SEQUENCE [LARGE SCALE GENOMIC DNA]</scope>
    <source>
        <strain evidence="2 3">PRB2-1</strain>
    </source>
</reference>
<evidence type="ECO:0000259" key="1">
    <source>
        <dbReference type="Pfam" id="PF13471"/>
    </source>
</evidence>
<keyword evidence="3" id="KW-1185">Reference proteome</keyword>
<evidence type="ECO:0000313" key="2">
    <source>
        <dbReference type="EMBL" id="NJP44719.1"/>
    </source>
</evidence>
<protein>
    <submittedName>
        <fullName evidence="2">Lasso peptide biosynthesis B2 protein</fullName>
    </submittedName>
</protein>
<sequence>MNAGAVVTVLTDNASVTVDYRTGRIELRPGTCRTAPHPTLRHVRGGPSWGTSETLAVLPAAGSAPARWRAAALPVLIVVVGVRVIGPRRGRFARLVELGCYGRCRRPATREQAVHAVRAVRWAARLVPARWGCLEQSVVAALLLACAGRRAEWRHGMATDPIRLHAWIADSAGRPVEEPDETCLYTPICTPDGPGAPPGPREEHTP</sequence>
<dbReference type="InterPro" id="IPR032708">
    <property type="entry name" value="McjB_C"/>
</dbReference>
<dbReference type="Pfam" id="PF13471">
    <property type="entry name" value="Transglut_core3"/>
    <property type="match status" value="1"/>
</dbReference>
<feature type="domain" description="Microcin J25-processing protein McjB C-terminal" evidence="1">
    <location>
        <begin position="77"/>
        <end position="189"/>
    </location>
</feature>
<dbReference type="NCBIfam" id="NF033537">
    <property type="entry name" value="lasso_biosyn_B2"/>
    <property type="match status" value="1"/>
</dbReference>
<proteinExistence type="predicted"/>
<organism evidence="2 3">
    <name type="scientific">Actinacidiphila epipremni</name>
    <dbReference type="NCBI Taxonomy" id="2053013"/>
    <lineage>
        <taxon>Bacteria</taxon>
        <taxon>Bacillati</taxon>
        <taxon>Actinomycetota</taxon>
        <taxon>Actinomycetes</taxon>
        <taxon>Kitasatosporales</taxon>
        <taxon>Streptomycetaceae</taxon>
        <taxon>Actinacidiphila</taxon>
    </lineage>
</organism>